<comment type="caution">
    <text evidence="2">The sequence shown here is derived from an EMBL/GenBank/DDBJ whole genome shotgun (WGS) entry which is preliminary data.</text>
</comment>
<dbReference type="GO" id="GO:0016740">
    <property type="term" value="F:transferase activity"/>
    <property type="evidence" value="ECO:0007669"/>
    <property type="project" value="UniProtKB-KW"/>
</dbReference>
<proteinExistence type="predicted"/>
<dbReference type="Proteomes" id="UP001149719">
    <property type="component" value="Unassembled WGS sequence"/>
</dbReference>
<dbReference type="Gene3D" id="3.90.190.10">
    <property type="entry name" value="Protein tyrosine phosphatase superfamily"/>
    <property type="match status" value="1"/>
</dbReference>
<dbReference type="RefSeq" id="WP_269127197.1">
    <property type="nucleotide sequence ID" value="NZ_JAPUBN010000019.1"/>
</dbReference>
<evidence type="ECO:0000313" key="3">
    <source>
        <dbReference type="Proteomes" id="UP001149719"/>
    </source>
</evidence>
<accession>A0ABT4JYG2</accession>
<evidence type="ECO:0000313" key="2">
    <source>
        <dbReference type="EMBL" id="MCZ2723107.1"/>
    </source>
</evidence>
<evidence type="ECO:0000259" key="1">
    <source>
        <dbReference type="Pfam" id="PF04273"/>
    </source>
</evidence>
<dbReference type="EMBL" id="JAPUBN010000019">
    <property type="protein sequence ID" value="MCZ2723107.1"/>
    <property type="molecule type" value="Genomic_DNA"/>
</dbReference>
<keyword evidence="3" id="KW-1185">Reference proteome</keyword>
<reference evidence="2" key="1">
    <citation type="submission" date="2022-12" db="EMBL/GenBank/DDBJ databases">
        <title>Marinomonas 15G1-11 sp. nov, isolated from marine algae.</title>
        <authorList>
            <person name="Butt M."/>
            <person name="Choi D.G."/>
            <person name="Kim J.M."/>
            <person name="Lee J.K."/>
            <person name="Baek J.H."/>
            <person name="Jeon C.O."/>
        </authorList>
    </citation>
    <scope>NUCLEOTIDE SEQUENCE</scope>
    <source>
        <strain evidence="2">15G1-11</strain>
    </source>
</reference>
<keyword evidence="2" id="KW-0808">Transferase</keyword>
<name>A0ABT4JYG2_9GAMM</name>
<dbReference type="NCBIfam" id="TIGR01244">
    <property type="entry name" value="TIGR01244 family sulfur transferase"/>
    <property type="match status" value="1"/>
</dbReference>
<feature type="domain" description="Beta-lactamase hydrolase-like protein phosphatase-like" evidence="1">
    <location>
        <begin position="7"/>
        <end position="107"/>
    </location>
</feature>
<protein>
    <submittedName>
        <fullName evidence="2">TIGR01244 family sulfur transferase</fullName>
    </submittedName>
</protein>
<organism evidence="2 3">
    <name type="scientific">Marinomonas phaeophyticola</name>
    <dbReference type="NCBI Taxonomy" id="3004091"/>
    <lineage>
        <taxon>Bacteria</taxon>
        <taxon>Pseudomonadati</taxon>
        <taxon>Pseudomonadota</taxon>
        <taxon>Gammaproteobacteria</taxon>
        <taxon>Oceanospirillales</taxon>
        <taxon>Oceanospirillaceae</taxon>
        <taxon>Marinomonas</taxon>
    </lineage>
</organism>
<dbReference type="Pfam" id="PF04273">
    <property type="entry name" value="BLH_phosphatase"/>
    <property type="match status" value="1"/>
</dbReference>
<gene>
    <name evidence="2" type="ORF">O1D97_16175</name>
</gene>
<dbReference type="InterPro" id="IPR029021">
    <property type="entry name" value="Prot-tyrosine_phosphatase-like"/>
</dbReference>
<dbReference type="InterPro" id="IPR005939">
    <property type="entry name" value="BLH_phosphatase-like"/>
</dbReference>
<sequence length="140" mass="15804">MFNPIKLSDNYYVVSQIELKDLNEIESMGFDLVINNRPEGESDDQPKGEDLGAALKVAGVLYEENPIVLSNMGSRQIDLQKELTSKSKKTLAFCRTGTRSSVLWVLKESKDDVMFDRLVTYVESMGINLDRCMDVMTSLK</sequence>